<protein>
    <recommendedName>
        <fullName evidence="3">NYN domain-containing protein</fullName>
    </recommendedName>
</protein>
<organism evidence="1 2">
    <name type="scientific">Rhizophlyctis rosea</name>
    <dbReference type="NCBI Taxonomy" id="64517"/>
    <lineage>
        <taxon>Eukaryota</taxon>
        <taxon>Fungi</taxon>
        <taxon>Fungi incertae sedis</taxon>
        <taxon>Chytridiomycota</taxon>
        <taxon>Chytridiomycota incertae sedis</taxon>
        <taxon>Chytridiomycetes</taxon>
        <taxon>Rhizophlyctidales</taxon>
        <taxon>Rhizophlyctidaceae</taxon>
        <taxon>Rhizophlyctis</taxon>
    </lineage>
</organism>
<sequence>MAPPIQPPSSTKGGCMIAWDIENCPIPTGMTGAEAVRRVKDKILRPTNLQLRDFIAVGDVEKLDRTKRSELQASGLTMIDCASTKKSAADIAIMLEIWK</sequence>
<accession>A0AAD5S961</accession>
<evidence type="ECO:0008006" key="3">
    <source>
        <dbReference type="Google" id="ProtNLM"/>
    </source>
</evidence>
<dbReference type="AlphaFoldDB" id="A0AAD5S961"/>
<proteinExistence type="predicted"/>
<evidence type="ECO:0000313" key="2">
    <source>
        <dbReference type="Proteomes" id="UP001212841"/>
    </source>
</evidence>
<gene>
    <name evidence="1" type="ORF">HK097_009234</name>
</gene>
<dbReference type="Proteomes" id="UP001212841">
    <property type="component" value="Unassembled WGS sequence"/>
</dbReference>
<keyword evidence="2" id="KW-1185">Reference proteome</keyword>
<name>A0AAD5S961_9FUNG</name>
<comment type="caution">
    <text evidence="1">The sequence shown here is derived from an EMBL/GenBank/DDBJ whole genome shotgun (WGS) entry which is preliminary data.</text>
</comment>
<feature type="non-terminal residue" evidence="1">
    <location>
        <position position="1"/>
    </location>
</feature>
<dbReference type="EMBL" id="JADGJD010000598">
    <property type="protein sequence ID" value="KAJ3049758.1"/>
    <property type="molecule type" value="Genomic_DNA"/>
</dbReference>
<reference evidence="1" key="1">
    <citation type="submission" date="2020-05" db="EMBL/GenBank/DDBJ databases">
        <title>Phylogenomic resolution of chytrid fungi.</title>
        <authorList>
            <person name="Stajich J.E."/>
            <person name="Amses K."/>
            <person name="Simmons R."/>
            <person name="Seto K."/>
            <person name="Myers J."/>
            <person name="Bonds A."/>
            <person name="Quandt C.A."/>
            <person name="Barry K."/>
            <person name="Liu P."/>
            <person name="Grigoriev I."/>
            <person name="Longcore J.E."/>
            <person name="James T.Y."/>
        </authorList>
    </citation>
    <scope>NUCLEOTIDE SEQUENCE</scope>
    <source>
        <strain evidence="1">JEL0318</strain>
    </source>
</reference>
<evidence type="ECO:0000313" key="1">
    <source>
        <dbReference type="EMBL" id="KAJ3049758.1"/>
    </source>
</evidence>